<dbReference type="SUPFAM" id="SSF51735">
    <property type="entry name" value="NAD(P)-binding Rossmann-fold domains"/>
    <property type="match status" value="1"/>
</dbReference>
<organism evidence="2 3">
    <name type="scientific">Streptomyces coelicoflavus</name>
    <dbReference type="NCBI Taxonomy" id="285562"/>
    <lineage>
        <taxon>Bacteria</taxon>
        <taxon>Bacillati</taxon>
        <taxon>Actinomycetota</taxon>
        <taxon>Actinomycetes</taxon>
        <taxon>Kitasatosporales</taxon>
        <taxon>Streptomycetaceae</taxon>
        <taxon>Streptomyces</taxon>
    </lineage>
</organism>
<dbReference type="EMBL" id="JAAGMA010000288">
    <property type="protein sequence ID" value="NEB09505.1"/>
    <property type="molecule type" value="Genomic_DNA"/>
</dbReference>
<dbReference type="PANTHER" id="PTHR43355:SF2">
    <property type="entry name" value="FLAVIN REDUCTASE (NADPH)"/>
    <property type="match status" value="1"/>
</dbReference>
<evidence type="ECO:0000259" key="1">
    <source>
        <dbReference type="Pfam" id="PF13460"/>
    </source>
</evidence>
<dbReference type="GO" id="GO:0004074">
    <property type="term" value="F:biliverdin reductase [NAD(P)H] activity"/>
    <property type="evidence" value="ECO:0007669"/>
    <property type="project" value="TreeGrafter"/>
</dbReference>
<dbReference type="InterPro" id="IPR051606">
    <property type="entry name" value="Polyketide_Oxido-like"/>
</dbReference>
<dbReference type="Pfam" id="PF13460">
    <property type="entry name" value="NAD_binding_10"/>
    <property type="match status" value="1"/>
</dbReference>
<proteinExistence type="predicted"/>
<accession>A0A7K3PKQ8</accession>
<dbReference type="PANTHER" id="PTHR43355">
    <property type="entry name" value="FLAVIN REDUCTASE (NADPH)"/>
    <property type="match status" value="1"/>
</dbReference>
<dbReference type="CDD" id="cd05267">
    <property type="entry name" value="SDR_a6"/>
    <property type="match status" value="1"/>
</dbReference>
<dbReference type="RefSeq" id="WP_164245124.1">
    <property type="nucleotide sequence ID" value="NZ_JAAGMA010000288.1"/>
</dbReference>
<dbReference type="InterPro" id="IPR036291">
    <property type="entry name" value="NAD(P)-bd_dom_sf"/>
</dbReference>
<dbReference type="AlphaFoldDB" id="A0A7K3PKQ8"/>
<dbReference type="GO" id="GO:0042602">
    <property type="term" value="F:riboflavin reductase (NADPH) activity"/>
    <property type="evidence" value="ECO:0007669"/>
    <property type="project" value="TreeGrafter"/>
</dbReference>
<evidence type="ECO:0000313" key="2">
    <source>
        <dbReference type="EMBL" id="NEB09505.1"/>
    </source>
</evidence>
<comment type="caution">
    <text evidence="2">The sequence shown here is derived from an EMBL/GenBank/DDBJ whole genome shotgun (WGS) entry which is preliminary data.</text>
</comment>
<protein>
    <submittedName>
        <fullName evidence="2">SDR family oxidoreductase</fullName>
    </submittedName>
</protein>
<dbReference type="InterPro" id="IPR016040">
    <property type="entry name" value="NAD(P)-bd_dom"/>
</dbReference>
<name>A0A7K3PKQ8_9ACTN</name>
<dbReference type="Gene3D" id="3.40.50.720">
    <property type="entry name" value="NAD(P)-binding Rossmann-like Domain"/>
    <property type="match status" value="1"/>
</dbReference>
<reference evidence="2 3" key="1">
    <citation type="submission" date="2020-01" db="EMBL/GenBank/DDBJ databases">
        <title>Insect and environment-associated Actinomycetes.</title>
        <authorList>
            <person name="Currrie C."/>
            <person name="Chevrette M."/>
            <person name="Carlson C."/>
            <person name="Stubbendieck R."/>
            <person name="Wendt-Pienkowski E."/>
        </authorList>
    </citation>
    <scope>NUCLEOTIDE SEQUENCE [LARGE SCALE GENOMIC DNA]</scope>
    <source>
        <strain evidence="2 3">SID14163</strain>
    </source>
</reference>
<gene>
    <name evidence="2" type="ORF">G3I32_11600</name>
</gene>
<sequence length="211" mass="22902">MATKVLILGAGGQIARWAVEMLEKEDVELTLLARSRDRLAYVPTGAHVVQGNVLDTEVLDKAVRGQDVVYANLAGDLDVQAEHIVTAMRNAGVRRLIFVTALGIHDEVPGEFGRWNTRTIGAPVLDTYRRAAETVAASGLDHTILRPAWLSDEDEIDFETTNRNEPFKGTVVSRKSVAALAVEIIKHPAKWVGANLGVDKPGTDGDRPVFG</sequence>
<feature type="domain" description="NAD(P)-binding" evidence="1">
    <location>
        <begin position="9"/>
        <end position="188"/>
    </location>
</feature>
<dbReference type="Proteomes" id="UP000470446">
    <property type="component" value="Unassembled WGS sequence"/>
</dbReference>
<evidence type="ECO:0000313" key="3">
    <source>
        <dbReference type="Proteomes" id="UP000470446"/>
    </source>
</evidence>